<sequence length="177" mass="19125">MHQDGGAVPSQPVLAMDNHQDRLAVPPHWDRLLPAVVGRLLAAEGLGVPVEISLTFVDDVAIQELNRRYRGKDAPTDVLSFPQLEPDEVAALVRAPAVPAQVAPGPEPVPLGDVVISLERAAAQARDYGHSLDREVGYLLAHGVLHLLGYDHPDAERERRMHEKAEAALADCGLSRP</sequence>
<keyword evidence="3 9" id="KW-0698">rRNA processing</keyword>
<comment type="caution">
    <text evidence="10">The sequence shown here is derived from an EMBL/GenBank/DDBJ whole genome shotgun (WGS) entry which is preliminary data.</text>
</comment>
<dbReference type="HAMAP" id="MF_00009">
    <property type="entry name" value="Endoribonucl_YbeY"/>
    <property type="match status" value="1"/>
</dbReference>
<protein>
    <recommendedName>
        <fullName evidence="9">Endoribonuclease YbeY</fullName>
        <ecNumber evidence="9">3.1.-.-</ecNumber>
    </recommendedName>
</protein>
<feature type="binding site" evidence="9">
    <location>
        <position position="146"/>
    </location>
    <ligand>
        <name>Zn(2+)</name>
        <dbReference type="ChEBI" id="CHEBI:29105"/>
        <note>catalytic</note>
    </ligand>
</feature>
<organism evidence="10 11">
    <name type="scientific">Thermaerobacter subterraneus DSM 13965</name>
    <dbReference type="NCBI Taxonomy" id="867903"/>
    <lineage>
        <taxon>Bacteria</taxon>
        <taxon>Bacillati</taxon>
        <taxon>Bacillota</taxon>
        <taxon>Clostridia</taxon>
        <taxon>Eubacteriales</taxon>
        <taxon>Clostridiales Family XVII. Incertae Sedis</taxon>
        <taxon>Thermaerobacter</taxon>
    </lineage>
</organism>
<comment type="cofactor">
    <cofactor evidence="9">
        <name>Zn(2+)</name>
        <dbReference type="ChEBI" id="CHEBI:29105"/>
    </cofactor>
    <text evidence="9">Binds 1 zinc ion.</text>
</comment>
<dbReference type="InterPro" id="IPR023091">
    <property type="entry name" value="MetalPrtase_cat_dom_sf_prd"/>
</dbReference>
<dbReference type="InterPro" id="IPR020549">
    <property type="entry name" value="YbeY_CS"/>
</dbReference>
<dbReference type="GO" id="GO:0005737">
    <property type="term" value="C:cytoplasm"/>
    <property type="evidence" value="ECO:0007669"/>
    <property type="project" value="UniProtKB-SubCell"/>
</dbReference>
<dbReference type="OrthoDB" id="9807740at2"/>
<evidence type="ECO:0000256" key="5">
    <source>
        <dbReference type="ARBA" id="ARBA00022723"/>
    </source>
</evidence>
<evidence type="ECO:0000256" key="3">
    <source>
        <dbReference type="ARBA" id="ARBA00022552"/>
    </source>
</evidence>
<dbReference type="Gene3D" id="3.40.390.30">
    <property type="entry name" value="Metalloproteases ('zincins'), catalytic domain"/>
    <property type="match status" value="1"/>
</dbReference>
<reference evidence="10" key="2">
    <citation type="submission" date="2012-10" db="EMBL/GenBank/DDBJ databases">
        <title>Improved high-quality draft of Thermaerobacter subterraneus C21, DSM 13965.</title>
        <authorList>
            <consortium name="DOE Joint Genome Institute"/>
            <person name="Eisen J."/>
            <person name="Huntemann M."/>
            <person name="Wei C.-L."/>
            <person name="Han J."/>
            <person name="Detter J.C."/>
            <person name="Han C."/>
            <person name="Tapia R."/>
            <person name="Chen A."/>
            <person name="Kyrpides N."/>
            <person name="Mavromatis K."/>
            <person name="Markowitz V."/>
            <person name="Szeto E."/>
            <person name="Ivanova N."/>
            <person name="Mikhailova N."/>
            <person name="Ovchinnikova G."/>
            <person name="Pagani I."/>
            <person name="Pati A."/>
            <person name="Goodwin L."/>
            <person name="Nordberg H.P."/>
            <person name="Cantor M.N."/>
            <person name="Hua S.X."/>
            <person name="Woyke T."/>
            <person name="Eisen J."/>
            <person name="Klenk H.-P."/>
        </authorList>
    </citation>
    <scope>NUCLEOTIDE SEQUENCE [LARGE SCALE GENOMIC DNA]</scope>
    <source>
        <strain evidence="10">DSM 13965</strain>
    </source>
</reference>
<dbReference type="EMBL" id="AENY02000002">
    <property type="protein sequence ID" value="EKP94973.1"/>
    <property type="molecule type" value="Genomic_DNA"/>
</dbReference>
<comment type="subcellular location">
    <subcellularLocation>
        <location evidence="9">Cytoplasm</location>
    </subcellularLocation>
</comment>
<dbReference type="GO" id="GO:0004222">
    <property type="term" value="F:metalloendopeptidase activity"/>
    <property type="evidence" value="ECO:0007669"/>
    <property type="project" value="InterPro"/>
</dbReference>
<evidence type="ECO:0000256" key="7">
    <source>
        <dbReference type="ARBA" id="ARBA00022801"/>
    </source>
</evidence>
<dbReference type="EC" id="3.1.-.-" evidence="9"/>
<evidence type="ECO:0000256" key="4">
    <source>
        <dbReference type="ARBA" id="ARBA00022722"/>
    </source>
</evidence>
<keyword evidence="6 9" id="KW-0255">Endonuclease</keyword>
<keyword evidence="5 9" id="KW-0479">Metal-binding</keyword>
<dbReference type="GO" id="GO:0004521">
    <property type="term" value="F:RNA endonuclease activity"/>
    <property type="evidence" value="ECO:0007669"/>
    <property type="project" value="UniProtKB-UniRule"/>
</dbReference>
<evidence type="ECO:0000313" key="11">
    <source>
        <dbReference type="Proteomes" id="UP000005710"/>
    </source>
</evidence>
<dbReference type="STRING" id="867903.ThesuDRAFT_00696"/>
<feature type="binding site" evidence="9">
    <location>
        <position position="152"/>
    </location>
    <ligand>
        <name>Zn(2+)</name>
        <dbReference type="ChEBI" id="CHEBI:29105"/>
        <note>catalytic</note>
    </ligand>
</feature>
<comment type="similarity">
    <text evidence="1 9">Belongs to the endoribonuclease YbeY family.</text>
</comment>
<dbReference type="HOGENOM" id="CLU_106710_3_0_9"/>
<dbReference type="AlphaFoldDB" id="K6Q1E9"/>
<comment type="function">
    <text evidence="9">Single strand-specific metallo-endoribonuclease involved in late-stage 70S ribosome quality control and in maturation of the 3' terminus of the 16S rRNA.</text>
</comment>
<evidence type="ECO:0000256" key="2">
    <source>
        <dbReference type="ARBA" id="ARBA00022517"/>
    </source>
</evidence>
<evidence type="ECO:0000256" key="6">
    <source>
        <dbReference type="ARBA" id="ARBA00022759"/>
    </source>
</evidence>
<keyword evidence="9" id="KW-0963">Cytoplasm</keyword>
<feature type="binding site" evidence="9">
    <location>
        <position position="142"/>
    </location>
    <ligand>
        <name>Zn(2+)</name>
        <dbReference type="ChEBI" id="CHEBI:29105"/>
        <note>catalytic</note>
    </ligand>
</feature>
<dbReference type="RefSeq" id="WP_006902968.1">
    <property type="nucleotide sequence ID" value="NZ_JH976535.1"/>
</dbReference>
<keyword evidence="2 9" id="KW-0690">Ribosome biogenesis</keyword>
<proteinExistence type="inferred from homology"/>
<dbReference type="Proteomes" id="UP000005710">
    <property type="component" value="Unassembled WGS sequence"/>
</dbReference>
<evidence type="ECO:0000313" key="10">
    <source>
        <dbReference type="EMBL" id="EKP94973.1"/>
    </source>
</evidence>
<dbReference type="Pfam" id="PF02130">
    <property type="entry name" value="YbeY"/>
    <property type="match status" value="1"/>
</dbReference>
<evidence type="ECO:0000256" key="8">
    <source>
        <dbReference type="ARBA" id="ARBA00022833"/>
    </source>
</evidence>
<gene>
    <name evidence="9" type="primary">ybeY</name>
    <name evidence="10" type="ORF">ThesuDRAFT_00696</name>
</gene>
<dbReference type="GO" id="GO:0008270">
    <property type="term" value="F:zinc ion binding"/>
    <property type="evidence" value="ECO:0007669"/>
    <property type="project" value="UniProtKB-UniRule"/>
</dbReference>
<evidence type="ECO:0000256" key="1">
    <source>
        <dbReference type="ARBA" id="ARBA00010875"/>
    </source>
</evidence>
<reference evidence="10" key="1">
    <citation type="submission" date="2010-10" db="EMBL/GenBank/DDBJ databases">
        <authorList>
            <consortium name="US DOE Joint Genome Institute (JGI-PGF)"/>
            <person name="Lucas S."/>
            <person name="Copeland A."/>
            <person name="Lapidus A."/>
            <person name="Bruce D."/>
            <person name="Goodwin L."/>
            <person name="Pitluck S."/>
            <person name="Kyrpides N."/>
            <person name="Mavromatis K."/>
            <person name="Detter J.C."/>
            <person name="Han C."/>
            <person name="Land M."/>
            <person name="Hauser L."/>
            <person name="Markowitz V."/>
            <person name="Cheng J.-F."/>
            <person name="Hugenholtz P."/>
            <person name="Woyke T."/>
            <person name="Wu D."/>
            <person name="Pukall R."/>
            <person name="Wahrenburg C."/>
            <person name="Brambilla E."/>
            <person name="Klenk H.-P."/>
            <person name="Eisen J.A."/>
        </authorList>
    </citation>
    <scope>NUCLEOTIDE SEQUENCE [LARGE SCALE GENOMIC DNA]</scope>
    <source>
        <strain evidence="10">DSM 13965</strain>
    </source>
</reference>
<dbReference type="SUPFAM" id="SSF55486">
    <property type="entry name" value="Metalloproteases ('zincins'), catalytic domain"/>
    <property type="match status" value="1"/>
</dbReference>
<dbReference type="PROSITE" id="PS01306">
    <property type="entry name" value="UPF0054"/>
    <property type="match status" value="1"/>
</dbReference>
<evidence type="ECO:0000256" key="9">
    <source>
        <dbReference type="HAMAP-Rule" id="MF_00009"/>
    </source>
</evidence>
<keyword evidence="8 9" id="KW-0862">Zinc</keyword>
<keyword evidence="4 9" id="KW-0540">Nuclease</keyword>
<dbReference type="PANTHER" id="PTHR46986:SF1">
    <property type="entry name" value="ENDORIBONUCLEASE YBEY, CHLOROPLASTIC"/>
    <property type="match status" value="1"/>
</dbReference>
<dbReference type="PANTHER" id="PTHR46986">
    <property type="entry name" value="ENDORIBONUCLEASE YBEY, CHLOROPLASTIC"/>
    <property type="match status" value="1"/>
</dbReference>
<name>K6Q1E9_9FIRM</name>
<keyword evidence="7 9" id="KW-0378">Hydrolase</keyword>
<accession>K6Q1E9</accession>
<dbReference type="eggNOG" id="COG0319">
    <property type="taxonomic scope" value="Bacteria"/>
</dbReference>
<keyword evidence="11" id="KW-1185">Reference proteome</keyword>
<dbReference type="GO" id="GO:0006364">
    <property type="term" value="P:rRNA processing"/>
    <property type="evidence" value="ECO:0007669"/>
    <property type="project" value="UniProtKB-UniRule"/>
</dbReference>
<dbReference type="NCBIfam" id="TIGR00043">
    <property type="entry name" value="rRNA maturation RNase YbeY"/>
    <property type="match status" value="1"/>
</dbReference>
<dbReference type="InterPro" id="IPR002036">
    <property type="entry name" value="YbeY"/>
</dbReference>